<dbReference type="PANTHER" id="PTHR42872:SF6">
    <property type="entry name" value="PROTEIN-GLUTAMATE METHYLESTERASE_PROTEIN-GLUTAMINE GLUTAMINASE"/>
    <property type="match status" value="1"/>
</dbReference>
<evidence type="ECO:0000256" key="4">
    <source>
        <dbReference type="ARBA" id="ARBA00048267"/>
    </source>
</evidence>
<dbReference type="SUPFAM" id="SSF52738">
    <property type="entry name" value="Methylesterase CheB, C-terminal domain"/>
    <property type="match status" value="1"/>
</dbReference>
<name>A0ABY3CER8_9GAMM</name>
<dbReference type="PROSITE" id="PS50110">
    <property type="entry name" value="RESPONSE_REGULATORY"/>
    <property type="match status" value="1"/>
</dbReference>
<dbReference type="EC" id="3.1.1.61" evidence="5"/>
<dbReference type="Proteomes" id="UP000733744">
    <property type="component" value="Unassembled WGS sequence"/>
</dbReference>
<comment type="domain">
    <text evidence="5">Contains a C-terminal catalytic domain, and an N-terminal region which modulates catalytic activity.</text>
</comment>
<feature type="active site" evidence="5 6">
    <location>
        <position position="292"/>
    </location>
</feature>
<feature type="domain" description="CheB-type methylesterase" evidence="9">
    <location>
        <begin position="157"/>
        <end position="348"/>
    </location>
</feature>
<dbReference type="CDD" id="cd17541">
    <property type="entry name" value="REC_CheB-like"/>
    <property type="match status" value="1"/>
</dbReference>
<dbReference type="PROSITE" id="PS50122">
    <property type="entry name" value="CHEB"/>
    <property type="match status" value="1"/>
</dbReference>
<comment type="caution">
    <text evidence="10">The sequence shown here is derived from an EMBL/GenBank/DDBJ whole genome shotgun (WGS) entry which is preliminary data.</text>
</comment>
<dbReference type="EC" id="3.5.1.44" evidence="5"/>
<dbReference type="EMBL" id="RYFG02000020">
    <property type="protein sequence ID" value="TRX01412.1"/>
    <property type="molecule type" value="Genomic_DNA"/>
</dbReference>
<evidence type="ECO:0000259" key="9">
    <source>
        <dbReference type="PROSITE" id="PS50122"/>
    </source>
</evidence>
<evidence type="ECO:0000256" key="6">
    <source>
        <dbReference type="PROSITE-ProRule" id="PRU00050"/>
    </source>
</evidence>
<dbReference type="PIRSF" id="PIRSF000876">
    <property type="entry name" value="RR_chemtxs_CheB"/>
    <property type="match status" value="1"/>
</dbReference>
<keyword evidence="5 7" id="KW-0597">Phosphoprotein</keyword>
<feature type="active site" evidence="5 6">
    <location>
        <position position="169"/>
    </location>
</feature>
<dbReference type="SMART" id="SM00448">
    <property type="entry name" value="REC"/>
    <property type="match status" value="1"/>
</dbReference>
<gene>
    <name evidence="5" type="primary">cheB</name>
    <name evidence="10" type="ORF">EKO24_003780</name>
</gene>
<comment type="function">
    <text evidence="5">Involved in chemotaxis. Part of a chemotaxis signal transduction system that modulates chemotaxis in response to various stimuli. Catalyzes the demethylation of specific methylglutamate residues introduced into the chemoreceptors (methyl-accepting chemotaxis proteins or MCP) by CheR. Also mediates the irreversible deamidation of specific glutamine residues to glutamic acid.</text>
</comment>
<dbReference type="SUPFAM" id="SSF52172">
    <property type="entry name" value="CheY-like"/>
    <property type="match status" value="1"/>
</dbReference>
<dbReference type="PANTHER" id="PTHR42872">
    <property type="entry name" value="PROTEIN-GLUTAMATE METHYLESTERASE/PROTEIN-GLUTAMINE GLUTAMINASE"/>
    <property type="match status" value="1"/>
</dbReference>
<dbReference type="InterPro" id="IPR001789">
    <property type="entry name" value="Sig_transdc_resp-reg_receiver"/>
</dbReference>
<dbReference type="InterPro" id="IPR035909">
    <property type="entry name" value="CheB_C"/>
</dbReference>
<evidence type="ECO:0000313" key="10">
    <source>
        <dbReference type="EMBL" id="TRX01412.1"/>
    </source>
</evidence>
<keyword evidence="2 5" id="KW-0145">Chemotaxis</keyword>
<evidence type="ECO:0000256" key="5">
    <source>
        <dbReference type="HAMAP-Rule" id="MF_00099"/>
    </source>
</evidence>
<keyword evidence="11" id="KW-1185">Reference proteome</keyword>
<proteinExistence type="inferred from homology"/>
<dbReference type="Pfam" id="PF00072">
    <property type="entry name" value="Response_reg"/>
    <property type="match status" value="1"/>
</dbReference>
<dbReference type="CDD" id="cd16432">
    <property type="entry name" value="CheB_Rec"/>
    <property type="match status" value="1"/>
</dbReference>
<dbReference type="RefSeq" id="WP_127027564.1">
    <property type="nucleotide sequence ID" value="NZ_RYFG02000020.1"/>
</dbReference>
<comment type="PTM">
    <text evidence="5">Phosphorylated by CheA. Phosphorylation of the N-terminal regulatory domain activates the methylesterase activity.</text>
</comment>
<feature type="active site" evidence="5 6">
    <location>
        <position position="195"/>
    </location>
</feature>
<dbReference type="Gene3D" id="3.40.50.180">
    <property type="entry name" value="Methylesterase CheB, C-terminal domain"/>
    <property type="match status" value="1"/>
</dbReference>
<dbReference type="Pfam" id="PF01339">
    <property type="entry name" value="CheB_methylest"/>
    <property type="match status" value="1"/>
</dbReference>
<evidence type="ECO:0000256" key="7">
    <source>
        <dbReference type="PROSITE-ProRule" id="PRU00169"/>
    </source>
</evidence>
<evidence type="ECO:0000259" key="8">
    <source>
        <dbReference type="PROSITE" id="PS50110"/>
    </source>
</evidence>
<comment type="catalytic activity">
    <reaction evidence="4 5">
        <text>[protein]-L-glutamate 5-O-methyl ester + H2O = L-glutamyl-[protein] + methanol + H(+)</text>
        <dbReference type="Rhea" id="RHEA:23236"/>
        <dbReference type="Rhea" id="RHEA-COMP:10208"/>
        <dbReference type="Rhea" id="RHEA-COMP:10311"/>
        <dbReference type="ChEBI" id="CHEBI:15377"/>
        <dbReference type="ChEBI" id="CHEBI:15378"/>
        <dbReference type="ChEBI" id="CHEBI:17790"/>
        <dbReference type="ChEBI" id="CHEBI:29973"/>
        <dbReference type="ChEBI" id="CHEBI:82795"/>
        <dbReference type="EC" id="3.1.1.61"/>
    </reaction>
</comment>
<dbReference type="NCBIfam" id="NF009206">
    <property type="entry name" value="PRK12555.1"/>
    <property type="match status" value="1"/>
</dbReference>
<comment type="subcellular location">
    <subcellularLocation>
        <location evidence="5">Cytoplasm</location>
    </subcellularLocation>
</comment>
<protein>
    <recommendedName>
        <fullName evidence="5">Protein-glutamate methylesterase/protein-glutamine glutaminase</fullName>
        <ecNumber evidence="5">3.1.1.61</ecNumber>
        <ecNumber evidence="5">3.5.1.44</ecNumber>
    </recommendedName>
</protein>
<keyword evidence="3 5" id="KW-0378">Hydrolase</keyword>
<dbReference type="InterPro" id="IPR008248">
    <property type="entry name" value="CheB-like"/>
</dbReference>
<accession>A0ABY3CER8</accession>
<feature type="modified residue" description="4-aspartylphosphate" evidence="5 7">
    <location>
        <position position="60"/>
    </location>
</feature>
<reference evidence="10 11" key="1">
    <citation type="journal article" date="2019" name="Antonie Van Leeuwenhoek">
        <title>Description of 'Ca. Methylobacter oryzae' KRF1, a novel species from the environmentally important Methylobacter clade 2.</title>
        <authorList>
            <person name="Khatri K."/>
            <person name="Mohite J.A."/>
            <person name="Pandit P.S."/>
            <person name="Bahulikar R."/>
            <person name="Rahalkar M.C."/>
        </authorList>
    </citation>
    <scope>NUCLEOTIDE SEQUENCE [LARGE SCALE GENOMIC DNA]</scope>
    <source>
        <strain evidence="10 11">KRF1</strain>
    </source>
</reference>
<keyword evidence="1 5" id="KW-0963">Cytoplasm</keyword>
<evidence type="ECO:0000313" key="11">
    <source>
        <dbReference type="Proteomes" id="UP000733744"/>
    </source>
</evidence>
<dbReference type="NCBIfam" id="NF001965">
    <property type="entry name" value="PRK00742.1"/>
    <property type="match status" value="1"/>
</dbReference>
<organism evidence="10 11">
    <name type="scientific">Candidatus Methylobacter oryzae</name>
    <dbReference type="NCBI Taxonomy" id="2497749"/>
    <lineage>
        <taxon>Bacteria</taxon>
        <taxon>Pseudomonadati</taxon>
        <taxon>Pseudomonadota</taxon>
        <taxon>Gammaproteobacteria</taxon>
        <taxon>Methylococcales</taxon>
        <taxon>Methylococcaceae</taxon>
        <taxon>Methylobacter</taxon>
    </lineage>
</organism>
<dbReference type="Gene3D" id="3.40.50.2300">
    <property type="match status" value="1"/>
</dbReference>
<dbReference type="HAMAP" id="MF_00099">
    <property type="entry name" value="CheB_chemtxs"/>
    <property type="match status" value="1"/>
</dbReference>
<sequence>MTNRNRAVRVLIVDDSALVRRILSDGMRRDPEIEVVGEASNPYTARDLMVELQPDVITLDVEMPRMDGVTFLKRFMPVMPIPTVVISSLTRQGARISLEALESGAVDVIAKPQLGVVDELPKMTDDINRRIKAAAAVNVAYFKRAGRRDVEAVSSLSETTDKVIAIGASTGGVEALSRIMPAFPANAPGIVIVQHMPGGFTATFAERLNTICKMQVKEAEDGDRILPGRALLAPGGLRHMTVVRSGGQYRVELNEGAAVNYSRPSVDVLFKSVAQMAGRNAAAAILTGMGKDGAEGLLQIRQAGGGTVVQDEATSVVFGMPQVAYKLGGASSIAPLEKIPFLLMRALQ</sequence>
<evidence type="ECO:0000256" key="3">
    <source>
        <dbReference type="ARBA" id="ARBA00022801"/>
    </source>
</evidence>
<evidence type="ECO:0000256" key="2">
    <source>
        <dbReference type="ARBA" id="ARBA00022500"/>
    </source>
</evidence>
<comment type="similarity">
    <text evidence="5">Belongs to the CheB family.</text>
</comment>
<evidence type="ECO:0000256" key="1">
    <source>
        <dbReference type="ARBA" id="ARBA00022490"/>
    </source>
</evidence>
<feature type="domain" description="Response regulatory" evidence="8">
    <location>
        <begin position="9"/>
        <end position="126"/>
    </location>
</feature>
<comment type="catalytic activity">
    <reaction evidence="5">
        <text>L-glutaminyl-[protein] + H2O = L-glutamyl-[protein] + NH4(+)</text>
        <dbReference type="Rhea" id="RHEA:16441"/>
        <dbReference type="Rhea" id="RHEA-COMP:10207"/>
        <dbReference type="Rhea" id="RHEA-COMP:10208"/>
        <dbReference type="ChEBI" id="CHEBI:15377"/>
        <dbReference type="ChEBI" id="CHEBI:28938"/>
        <dbReference type="ChEBI" id="CHEBI:29973"/>
        <dbReference type="ChEBI" id="CHEBI:30011"/>
        <dbReference type="EC" id="3.5.1.44"/>
    </reaction>
</comment>
<dbReference type="InterPro" id="IPR011006">
    <property type="entry name" value="CheY-like_superfamily"/>
</dbReference>
<dbReference type="InterPro" id="IPR000673">
    <property type="entry name" value="Sig_transdc_resp-reg_Me-estase"/>
</dbReference>